<feature type="compositionally biased region" description="Basic and acidic residues" evidence="1">
    <location>
        <begin position="476"/>
        <end position="486"/>
    </location>
</feature>
<sequence>MKFRNIGFFIGMLSSLNVYAADFIPVEEQNNLEVMTEVAEQPYEQEEVEDELSASEQLEQYLESKDGWSEGYDSEKKRIFVISSVSFVTPDPTTDDSFLQKRSRFALRASVEAKAQVVRYMNEEMEAVDQFTTPGTDVHAKLNAKYIELENKFIQKREEMLKLLAQKDIAEADKLAGVTWEDQVEEFFNAVIKQLDESYDPNEIKNEKEEKYSLIKTEYLKVLNEYNTLEQEAQTIRGNISEESYTGISAYAKAPIMGTSIVAQSESYIDGEYEVAVLTVWSKKLENAAASILTGINYKPKPKHGLSVTQWLKSQELSTLVGPRQFVDKNGERWFMGAYAMPMNVKGSKKNKNKKFADLNARKETAMALYSDIETFEASEEIMQTIEDPNGNEMTNSAESIESSLTAKLSKRNVKGSSKLLSKTVKHPISGQKIYVVVYGISGKSASSALEMQKETYRSAVKVNKNLQKSMAVQKQQDKSLNESKKPVTLTNSESLDIKNDMESKPDQSNNSTTQIKKSTGSSKVSLLNAPTIDEDDF</sequence>
<protein>
    <submittedName>
        <fullName evidence="3">Uncharacterized protein</fullName>
    </submittedName>
</protein>
<evidence type="ECO:0000313" key="3">
    <source>
        <dbReference type="EMBL" id="VVV05734.1"/>
    </source>
</evidence>
<feature type="compositionally biased region" description="Basic and acidic residues" evidence="1">
    <location>
        <begin position="496"/>
        <end position="506"/>
    </location>
</feature>
<proteinExistence type="predicted"/>
<feature type="chain" id="PRO_5024427884" evidence="2">
    <location>
        <begin position="21"/>
        <end position="538"/>
    </location>
</feature>
<evidence type="ECO:0000256" key="2">
    <source>
        <dbReference type="SAM" id="SignalP"/>
    </source>
</evidence>
<feature type="signal peptide" evidence="2">
    <location>
        <begin position="1"/>
        <end position="20"/>
    </location>
</feature>
<keyword evidence="2" id="KW-0732">Signal</keyword>
<feature type="region of interest" description="Disordered" evidence="1">
    <location>
        <begin position="470"/>
        <end position="538"/>
    </location>
</feature>
<reference evidence="3" key="1">
    <citation type="submission" date="2019-09" db="EMBL/GenBank/DDBJ databases">
        <authorList>
            <person name="Hjerde E."/>
        </authorList>
    </citation>
    <scope>NUCLEOTIDE SEQUENCE</scope>
    <source>
        <strain evidence="3">06/09/160</strain>
    </source>
</reference>
<evidence type="ECO:0000256" key="1">
    <source>
        <dbReference type="SAM" id="MobiDB-lite"/>
    </source>
</evidence>
<feature type="compositionally biased region" description="Polar residues" evidence="1">
    <location>
        <begin position="507"/>
        <end position="526"/>
    </location>
</feature>
<organism evidence="3">
    <name type="scientific">Aliivibrio wodanis</name>
    <dbReference type="NCBI Taxonomy" id="80852"/>
    <lineage>
        <taxon>Bacteria</taxon>
        <taxon>Pseudomonadati</taxon>
        <taxon>Pseudomonadota</taxon>
        <taxon>Gammaproteobacteria</taxon>
        <taxon>Vibrionales</taxon>
        <taxon>Vibrionaceae</taxon>
        <taxon>Aliivibrio</taxon>
    </lineage>
</organism>
<dbReference type="AlphaFoldDB" id="A0A5Q4ZS33"/>
<gene>
    <name evidence="3" type="ORF">AW0309160_03217</name>
</gene>
<name>A0A5Q4ZS33_9GAMM</name>
<dbReference type="EMBL" id="LR721751">
    <property type="protein sequence ID" value="VVV05734.1"/>
    <property type="molecule type" value="Genomic_DNA"/>
</dbReference>
<accession>A0A5Q4ZS33</accession>